<gene>
    <name evidence="5" type="ORF">KP509_01G021100</name>
</gene>
<dbReference type="GO" id="GO:0030626">
    <property type="term" value="F:U12 snRNA binding"/>
    <property type="evidence" value="ECO:0007669"/>
    <property type="project" value="TreeGrafter"/>
</dbReference>
<feature type="domain" description="RRM" evidence="4">
    <location>
        <begin position="316"/>
        <end position="394"/>
    </location>
</feature>
<accession>A0A8T2VB53</accession>
<dbReference type="GO" id="GO:0005689">
    <property type="term" value="C:U12-type spliceosomal complex"/>
    <property type="evidence" value="ECO:0007669"/>
    <property type="project" value="TreeGrafter"/>
</dbReference>
<dbReference type="SMART" id="SM00360">
    <property type="entry name" value="RRM"/>
    <property type="match status" value="1"/>
</dbReference>
<dbReference type="InterPro" id="IPR035979">
    <property type="entry name" value="RBD_domain_sf"/>
</dbReference>
<feature type="compositionally biased region" description="Acidic residues" evidence="3">
    <location>
        <begin position="1"/>
        <end position="12"/>
    </location>
</feature>
<dbReference type="OrthoDB" id="277802at2759"/>
<feature type="region of interest" description="Disordered" evidence="3">
    <location>
        <begin position="1"/>
        <end position="20"/>
    </location>
</feature>
<evidence type="ECO:0000256" key="2">
    <source>
        <dbReference type="PROSITE-ProRule" id="PRU00176"/>
    </source>
</evidence>
<dbReference type="GO" id="GO:0000398">
    <property type="term" value="P:mRNA splicing, via spliceosome"/>
    <property type="evidence" value="ECO:0007669"/>
    <property type="project" value="TreeGrafter"/>
</dbReference>
<evidence type="ECO:0000256" key="3">
    <source>
        <dbReference type="SAM" id="MobiDB-lite"/>
    </source>
</evidence>
<name>A0A8T2VB53_CERRI</name>
<organism evidence="5 6">
    <name type="scientific">Ceratopteris richardii</name>
    <name type="common">Triangle waterfern</name>
    <dbReference type="NCBI Taxonomy" id="49495"/>
    <lineage>
        <taxon>Eukaryota</taxon>
        <taxon>Viridiplantae</taxon>
        <taxon>Streptophyta</taxon>
        <taxon>Embryophyta</taxon>
        <taxon>Tracheophyta</taxon>
        <taxon>Polypodiopsida</taxon>
        <taxon>Polypodiidae</taxon>
        <taxon>Polypodiales</taxon>
        <taxon>Pteridineae</taxon>
        <taxon>Pteridaceae</taxon>
        <taxon>Parkerioideae</taxon>
        <taxon>Ceratopteris</taxon>
    </lineage>
</organism>
<dbReference type="PANTHER" id="PTHR16105:SF2">
    <property type="entry name" value="RNA-BINDING PROTEIN 41"/>
    <property type="match status" value="1"/>
</dbReference>
<evidence type="ECO:0000313" key="5">
    <source>
        <dbReference type="EMBL" id="KAH7445707.1"/>
    </source>
</evidence>
<dbReference type="OMA" id="QECAHER"/>
<sequence length="408" mass="46117">MAFSCDDDEEGEPPLTKSQAEITLKQLLDRQLSTSGRLEQVEFQQATENIQSINWNSGISSLQEFLKTESAQKERLEKTRFLQNVLDGLGYSKEQIHQRCQKVSCIDVCGGTSSDKGSKRRRYGADPLFLSHSQAEECQIASLECEHRLKEELANKEVDKCRPPKDLKVSLAKVKDRFTPISHLSPEAISSRKPLAGIPERINEHLTMTPQDRARQSAEAESSRLVNEVFSSPAPEVLNLHAFLRQRSDSMPCFAENIHSKDLSEEKKQVDDLSSQNHYVATISEDEIIRNCLSLDEIRELPCGKFRNYSPGIPSKVLYVKNLAKDVTEADLVSLFVRYQVEHQPLLFRLMKKGRMKGQAFVTFSDVETSSKALQLLNGYILRGKPVVIQFGHGNTETSYMHSKDANE</sequence>
<evidence type="ECO:0000313" key="6">
    <source>
        <dbReference type="Proteomes" id="UP000825935"/>
    </source>
</evidence>
<reference evidence="5" key="1">
    <citation type="submission" date="2021-08" db="EMBL/GenBank/DDBJ databases">
        <title>WGS assembly of Ceratopteris richardii.</title>
        <authorList>
            <person name="Marchant D.B."/>
            <person name="Chen G."/>
            <person name="Jenkins J."/>
            <person name="Shu S."/>
            <person name="Leebens-Mack J."/>
            <person name="Grimwood J."/>
            <person name="Schmutz J."/>
            <person name="Soltis P."/>
            <person name="Soltis D."/>
            <person name="Chen Z.-H."/>
        </authorList>
    </citation>
    <scope>NUCLEOTIDE SEQUENCE</scope>
    <source>
        <strain evidence="5">Whitten #5841</strain>
        <tissue evidence="5">Leaf</tissue>
    </source>
</reference>
<proteinExistence type="predicted"/>
<dbReference type="EMBL" id="CM035406">
    <property type="protein sequence ID" value="KAH7445707.1"/>
    <property type="molecule type" value="Genomic_DNA"/>
</dbReference>
<dbReference type="PROSITE" id="PS50102">
    <property type="entry name" value="RRM"/>
    <property type="match status" value="1"/>
</dbReference>
<dbReference type="AlphaFoldDB" id="A0A8T2VB53"/>
<protein>
    <recommendedName>
        <fullName evidence="4">RRM domain-containing protein</fullName>
    </recommendedName>
</protein>
<dbReference type="SUPFAM" id="SSF54928">
    <property type="entry name" value="RNA-binding domain, RBD"/>
    <property type="match status" value="1"/>
</dbReference>
<dbReference type="PANTHER" id="PTHR16105">
    <property type="entry name" value="RNA-BINDING REGION-CONTAINING PROTEIN 3"/>
    <property type="match status" value="1"/>
</dbReference>
<keyword evidence="1 2" id="KW-0694">RNA-binding</keyword>
<dbReference type="InterPro" id="IPR045164">
    <property type="entry name" value="RBM41/RNPC3"/>
</dbReference>
<dbReference type="GO" id="GO:0097157">
    <property type="term" value="F:pre-mRNA intronic binding"/>
    <property type="evidence" value="ECO:0007669"/>
    <property type="project" value="TreeGrafter"/>
</dbReference>
<evidence type="ECO:0000256" key="1">
    <source>
        <dbReference type="ARBA" id="ARBA00022884"/>
    </source>
</evidence>
<dbReference type="InterPro" id="IPR000504">
    <property type="entry name" value="RRM_dom"/>
</dbReference>
<dbReference type="InterPro" id="IPR012677">
    <property type="entry name" value="Nucleotide-bd_a/b_plait_sf"/>
</dbReference>
<dbReference type="Pfam" id="PF00076">
    <property type="entry name" value="RRM_1"/>
    <property type="match status" value="1"/>
</dbReference>
<dbReference type="Proteomes" id="UP000825935">
    <property type="component" value="Chromosome 1"/>
</dbReference>
<dbReference type="Gene3D" id="3.30.70.330">
    <property type="match status" value="1"/>
</dbReference>
<comment type="caution">
    <text evidence="5">The sequence shown here is derived from an EMBL/GenBank/DDBJ whole genome shotgun (WGS) entry which is preliminary data.</text>
</comment>
<keyword evidence="6" id="KW-1185">Reference proteome</keyword>
<dbReference type="CDD" id="cd12239">
    <property type="entry name" value="RRM2_RBM40_like"/>
    <property type="match status" value="1"/>
</dbReference>
<evidence type="ECO:0000259" key="4">
    <source>
        <dbReference type="PROSITE" id="PS50102"/>
    </source>
</evidence>